<gene>
    <name evidence="1" type="ORF">BG454_06200</name>
</gene>
<dbReference type="Proteomes" id="UP000228948">
    <property type="component" value="Chromosome"/>
</dbReference>
<dbReference type="AlphaFoldDB" id="A0A2K8KH21"/>
<accession>A0A2K8KH21</accession>
<evidence type="ECO:0000313" key="1">
    <source>
        <dbReference type="EMBL" id="ATX65470.1"/>
    </source>
</evidence>
<proteinExistence type="predicted"/>
<reference evidence="1 2" key="1">
    <citation type="submission" date="2017-11" db="EMBL/GenBank/DDBJ databases">
        <title>Revised Sequence and Annotation of the Rhodobaca barguzinensis strain alga05 Genome.</title>
        <authorList>
            <person name="Kopejtka K."/>
            <person name="Tomasch J.M."/>
            <person name="Bunk B."/>
            <person name="Koblizek M."/>
        </authorList>
    </citation>
    <scope>NUCLEOTIDE SEQUENCE [LARGE SCALE GENOMIC DNA]</scope>
    <source>
        <strain evidence="2">alga05</strain>
    </source>
</reference>
<name>A0A2K8KH21_9RHOB</name>
<organism evidence="1 2">
    <name type="scientific">Roseinatronobacter bogoriensis subsp. barguzinensis</name>
    <dbReference type="NCBI Taxonomy" id="441209"/>
    <lineage>
        <taxon>Bacteria</taxon>
        <taxon>Pseudomonadati</taxon>
        <taxon>Pseudomonadota</taxon>
        <taxon>Alphaproteobacteria</taxon>
        <taxon>Rhodobacterales</taxon>
        <taxon>Paracoccaceae</taxon>
        <taxon>Roseinatronobacter</taxon>
    </lineage>
</organism>
<protein>
    <submittedName>
        <fullName evidence="1">Uncharacterized protein</fullName>
    </submittedName>
</protein>
<keyword evidence="2" id="KW-1185">Reference proteome</keyword>
<dbReference type="EMBL" id="CP024899">
    <property type="protein sequence ID" value="ATX65470.1"/>
    <property type="molecule type" value="Genomic_DNA"/>
</dbReference>
<evidence type="ECO:0000313" key="2">
    <source>
        <dbReference type="Proteomes" id="UP000228948"/>
    </source>
</evidence>
<dbReference type="KEGG" id="rbg:BG454_06200"/>
<sequence>MQRRAAVRRCFIQSVALYAGQIRERSNQCAWGSQIAVPWGRPGDARRPSALIPRFAKPAQRVNPVTGYLFATAKI</sequence>